<feature type="region of interest" description="Disordered" evidence="1">
    <location>
        <begin position="145"/>
        <end position="204"/>
    </location>
</feature>
<protein>
    <recommendedName>
        <fullName evidence="2">PIN domain-containing protein</fullName>
    </recommendedName>
</protein>
<organism evidence="3 4">
    <name type="scientific">Australozyma saopauloensis</name>
    <dbReference type="NCBI Taxonomy" id="291208"/>
    <lineage>
        <taxon>Eukaryota</taxon>
        <taxon>Fungi</taxon>
        <taxon>Dikarya</taxon>
        <taxon>Ascomycota</taxon>
        <taxon>Saccharomycotina</taxon>
        <taxon>Pichiomycetes</taxon>
        <taxon>Metschnikowiaceae</taxon>
        <taxon>Australozyma</taxon>
    </lineage>
</organism>
<sequence>MNCNSSQPYATQLRTPASPDPQSPLDFVLDNTAPTASTPDNSAPSNVAQKRQSSMSTYPNNPAIKRTPTQIAQPFTNQSPVGFSANLAANPINVPVNVPVNVPITAVAAGLPGNPVHSANSIHSAAALPQTHFLSPYRMSAPAVRRKTRKGPANSALANSLAKTPTSSTYDVPLSPNATQTSMNNDSGLSELSPNTEQLGVQQGGRDLAELGSSQQSTMHHPQAAMGGGSAVQMQPRAMSDEEQQLATKLKETYKNIVNFEEVVQKSCIDLTIKLNQSNFHSALQTFQPAIYTQPLLAGLPGISANIPVNLTELSNNLWTIYHHNVTLLNNYYDFLITALKHTANTTQFKTGKNIVDLYKIPRRMWVYGIVGFLEVLKNIITIFQDHEVFLCFIAYCFSIVSNLTDPALEMEGWWCEKLGDLSRMAIALYSSRFIDWKISAEYWYAVSMKTMYGHGKIYYHMCTVQQDNLDALVNIGKSVICRDPFVPTQPYLRLVVENICTQRNILSLLELPIIDFIKIHKVLLSIYNANIFENGHESQQENIHDTQLQYGINLVTRYGLTFGCDSHGYNFFTRTFCIPGTHNKYVPDPFSPPFKQLDTDQQPNTLDSVEKTSFWFNKGALFAIANVNHLVGFGDPRNPFAKVFQLPEALKERKDKKERKRKTKPLDGNEGLTDNASSINIGGFDSPFLLASELSAVDWFYCLTYVNKSVLELSFRILNHYLVGPKQASTCHVIVWLYFLIAVSEATKKYPSSRNMFQWLFRKFFPWESLINYLNLLLTVISSNPKLNSRCCQYLRECPDILEYFNQQESLPEVWKCWGTLWFDVINSKTDFKDFESAGILSCNLFDMPICGTSPGISSNSFGQAKSKDGHENDNDERVVRIILLARHLADQNEYGLVRTAEGFKYSEQVYRETESDLLISLTAPSMTTELFTFVREVMFSDSRLVQNNFVSNVFPENLADVEAYAKLSPEAKDEMWFNMAADGLRNSEESLDIDIPQTGTDNDAGSYADNEFDTDYQNYEPHARTMHEHEMFHQHQHQQALAQQNTDNSSHMYPSNYAVNPDFLPHLGNSEVQVEGDLGDRMDTSLTYITLDTNIWLKHCGRIFKCVRNKSFKALIPLIVFQELRSLRKSAEATISDAATRSVIIIRELYLAREILPLRFDGTVASDINETAEFENNSSWMSNVDLTMLNVVNEHDEISKRLLKGLHAKLSGKSPVVLDSKAAKAFRYCVLITDDRNMRLRAKTSGLTSFQSKWLFNQLETIYSNKCID</sequence>
<dbReference type="InterPro" id="IPR029060">
    <property type="entry name" value="PIN-like_dom_sf"/>
</dbReference>
<dbReference type="Proteomes" id="UP001338582">
    <property type="component" value="Chromosome 5"/>
</dbReference>
<keyword evidence="4" id="KW-1185">Reference proteome</keyword>
<feature type="compositionally biased region" description="Polar residues" evidence="1">
    <location>
        <begin position="32"/>
        <end position="60"/>
    </location>
</feature>
<feature type="region of interest" description="Disordered" evidence="1">
    <location>
        <begin position="1"/>
        <end position="65"/>
    </location>
</feature>
<gene>
    <name evidence="3" type="ORF">PUMCH_004514</name>
</gene>
<accession>A0AAX4HFI9</accession>
<dbReference type="AlphaFoldDB" id="A0AAX4HFI9"/>
<evidence type="ECO:0000256" key="1">
    <source>
        <dbReference type="SAM" id="MobiDB-lite"/>
    </source>
</evidence>
<dbReference type="SMART" id="SM00670">
    <property type="entry name" value="PINc"/>
    <property type="match status" value="1"/>
</dbReference>
<dbReference type="EMBL" id="CP138898">
    <property type="protein sequence ID" value="WPK27139.1"/>
    <property type="molecule type" value="Genomic_DNA"/>
</dbReference>
<name>A0AAX4HFI9_9ASCO</name>
<dbReference type="GO" id="GO:0004540">
    <property type="term" value="F:RNA nuclease activity"/>
    <property type="evidence" value="ECO:0007669"/>
    <property type="project" value="UniProtKB-ARBA"/>
</dbReference>
<dbReference type="Pfam" id="PF13638">
    <property type="entry name" value="PIN_4"/>
    <property type="match status" value="1"/>
</dbReference>
<dbReference type="Gene3D" id="3.40.50.1010">
    <property type="entry name" value="5'-nuclease"/>
    <property type="match status" value="1"/>
</dbReference>
<dbReference type="SUPFAM" id="SSF48452">
    <property type="entry name" value="TPR-like"/>
    <property type="match status" value="1"/>
</dbReference>
<evidence type="ECO:0000313" key="4">
    <source>
        <dbReference type="Proteomes" id="UP001338582"/>
    </source>
</evidence>
<dbReference type="RefSeq" id="XP_062879517.1">
    <property type="nucleotide sequence ID" value="XM_063023447.1"/>
</dbReference>
<evidence type="ECO:0000259" key="2">
    <source>
        <dbReference type="SMART" id="SM00670"/>
    </source>
</evidence>
<dbReference type="KEGG" id="asau:88175574"/>
<dbReference type="GeneID" id="88175574"/>
<feature type="region of interest" description="Disordered" evidence="1">
    <location>
        <begin position="653"/>
        <end position="672"/>
    </location>
</feature>
<dbReference type="SUPFAM" id="SSF88723">
    <property type="entry name" value="PIN domain-like"/>
    <property type="match status" value="1"/>
</dbReference>
<feature type="compositionally biased region" description="Polar residues" evidence="1">
    <location>
        <begin position="1"/>
        <end position="15"/>
    </location>
</feature>
<dbReference type="InterPro" id="IPR002716">
    <property type="entry name" value="PIN_dom"/>
</dbReference>
<feature type="domain" description="PIN" evidence="2">
    <location>
        <begin position="1089"/>
        <end position="1242"/>
    </location>
</feature>
<proteinExistence type="predicted"/>
<evidence type="ECO:0000313" key="3">
    <source>
        <dbReference type="EMBL" id="WPK27139.1"/>
    </source>
</evidence>
<feature type="compositionally biased region" description="Polar residues" evidence="1">
    <location>
        <begin position="156"/>
        <end position="201"/>
    </location>
</feature>
<reference evidence="3 4" key="1">
    <citation type="submission" date="2023-10" db="EMBL/GenBank/DDBJ databases">
        <title>Draft Genome Sequence of Candida saopaulonensis from a very Premature Infant with Sepsis.</title>
        <authorList>
            <person name="Ning Y."/>
            <person name="Dai R."/>
            <person name="Xiao M."/>
            <person name="Xu Y."/>
            <person name="Yan Q."/>
            <person name="Zhang L."/>
        </authorList>
    </citation>
    <scope>NUCLEOTIDE SEQUENCE [LARGE SCALE GENOMIC DNA]</scope>
    <source>
        <strain evidence="3 4">19XY460</strain>
    </source>
</reference>
<dbReference type="InterPro" id="IPR011990">
    <property type="entry name" value="TPR-like_helical_dom_sf"/>
</dbReference>